<sequence length="64" mass="6947">MEADLQIDPDVVEHLARRARRIVEDLAGVADGGAAVDLLAFADAAEDAARRARDADRDAAERFR</sequence>
<keyword evidence="2" id="KW-1185">Reference proteome</keyword>
<evidence type="ECO:0000313" key="2">
    <source>
        <dbReference type="Proteomes" id="UP000295560"/>
    </source>
</evidence>
<gene>
    <name evidence="1" type="ORF">EV378_4333</name>
</gene>
<accession>A0A4R1HE72</accession>
<dbReference type="Proteomes" id="UP000295560">
    <property type="component" value="Unassembled WGS sequence"/>
</dbReference>
<reference evidence="1 2" key="1">
    <citation type="submission" date="2019-03" db="EMBL/GenBank/DDBJ databases">
        <title>Sequencing the genomes of 1000 actinobacteria strains.</title>
        <authorList>
            <person name="Klenk H.-P."/>
        </authorList>
    </citation>
    <scope>NUCLEOTIDE SEQUENCE [LARGE SCALE GENOMIC DNA]</scope>
    <source>
        <strain evidence="1 2">DSM 44969</strain>
    </source>
</reference>
<dbReference type="RefSeq" id="WP_132429082.1">
    <property type="nucleotide sequence ID" value="NZ_SMFZ01000002.1"/>
</dbReference>
<proteinExistence type="predicted"/>
<organism evidence="1 2">
    <name type="scientific">Pseudonocardia endophytica</name>
    <dbReference type="NCBI Taxonomy" id="401976"/>
    <lineage>
        <taxon>Bacteria</taxon>
        <taxon>Bacillati</taxon>
        <taxon>Actinomycetota</taxon>
        <taxon>Actinomycetes</taxon>
        <taxon>Pseudonocardiales</taxon>
        <taxon>Pseudonocardiaceae</taxon>
        <taxon>Pseudonocardia</taxon>
    </lineage>
</organism>
<comment type="caution">
    <text evidence="1">The sequence shown here is derived from an EMBL/GenBank/DDBJ whole genome shotgun (WGS) entry which is preliminary data.</text>
</comment>
<protein>
    <submittedName>
        <fullName evidence="1">Uncharacterized protein</fullName>
    </submittedName>
</protein>
<dbReference type="EMBL" id="SMFZ01000002">
    <property type="protein sequence ID" value="TCK20374.1"/>
    <property type="molecule type" value="Genomic_DNA"/>
</dbReference>
<name>A0A4R1HE72_PSEEN</name>
<dbReference type="AlphaFoldDB" id="A0A4R1HE72"/>
<evidence type="ECO:0000313" key="1">
    <source>
        <dbReference type="EMBL" id="TCK20374.1"/>
    </source>
</evidence>